<evidence type="ECO:0000259" key="7">
    <source>
        <dbReference type="Pfam" id="PF05699"/>
    </source>
</evidence>
<keyword evidence="2" id="KW-0479">Metal-binding</keyword>
<dbReference type="GO" id="GO:0046983">
    <property type="term" value="F:protein dimerization activity"/>
    <property type="evidence" value="ECO:0007669"/>
    <property type="project" value="InterPro"/>
</dbReference>
<feature type="domain" description="HAT C-terminal dimerisation" evidence="7">
    <location>
        <begin position="61"/>
        <end position="140"/>
    </location>
</feature>
<evidence type="ECO:0000313" key="9">
    <source>
        <dbReference type="Proteomes" id="UP000186922"/>
    </source>
</evidence>
<protein>
    <recommendedName>
        <fullName evidence="7">HAT C-terminal dimerisation domain-containing protein</fullName>
    </recommendedName>
</protein>
<feature type="compositionally biased region" description="Low complexity" evidence="6">
    <location>
        <begin position="28"/>
        <end position="40"/>
    </location>
</feature>
<dbReference type="Proteomes" id="UP000186922">
    <property type="component" value="Unassembled WGS sequence"/>
</dbReference>
<dbReference type="PANTHER" id="PTHR46481:SF10">
    <property type="entry name" value="ZINC FINGER BED DOMAIN-CONTAINING PROTEIN 39"/>
    <property type="match status" value="1"/>
</dbReference>
<accession>A0A1D1UTK6</accession>
<sequence length="157" mass="16999">MLGKLEEIVVDEWTAEARSRARASNKATGSLPPTTPTSGSTIRARLQAKVTSNANLLLTDEVDKYLGAPKEPIERNFLEFWNLSSSVYPVLAEIAKDLLAACASSVPSECSFSGSGKVITALRNSIEPVAVQAVMRLKSWDALCELDEKEIGSLMEQ</sequence>
<reference evidence="8 9" key="1">
    <citation type="journal article" date="2016" name="Nat. Commun.">
        <title>Extremotolerant tardigrade genome and improved radiotolerance of human cultured cells by tardigrade-unique protein.</title>
        <authorList>
            <person name="Hashimoto T."/>
            <person name="Horikawa D.D."/>
            <person name="Saito Y."/>
            <person name="Kuwahara H."/>
            <person name="Kozuka-Hata H."/>
            <person name="Shin-I T."/>
            <person name="Minakuchi Y."/>
            <person name="Ohishi K."/>
            <person name="Motoyama A."/>
            <person name="Aizu T."/>
            <person name="Enomoto A."/>
            <person name="Kondo K."/>
            <person name="Tanaka S."/>
            <person name="Hara Y."/>
            <person name="Koshikawa S."/>
            <person name="Sagara H."/>
            <person name="Miura T."/>
            <person name="Yokobori S."/>
            <person name="Miyagawa K."/>
            <person name="Suzuki Y."/>
            <person name="Kubo T."/>
            <person name="Oyama M."/>
            <person name="Kohara Y."/>
            <person name="Fujiyama A."/>
            <person name="Arakawa K."/>
            <person name="Katayama T."/>
            <person name="Toyoda A."/>
            <person name="Kunieda T."/>
        </authorList>
    </citation>
    <scope>NUCLEOTIDE SEQUENCE [LARGE SCALE GENOMIC DNA]</scope>
    <source>
        <strain evidence="8 9">YOKOZUNA-1</strain>
    </source>
</reference>
<dbReference type="AlphaFoldDB" id="A0A1D1UTK6"/>
<dbReference type="PANTHER" id="PTHR46481">
    <property type="entry name" value="ZINC FINGER BED DOMAIN-CONTAINING PROTEIN 4"/>
    <property type="match status" value="1"/>
</dbReference>
<evidence type="ECO:0000313" key="8">
    <source>
        <dbReference type="EMBL" id="GAU91805.1"/>
    </source>
</evidence>
<keyword evidence="3" id="KW-0863">Zinc-finger</keyword>
<comment type="caution">
    <text evidence="8">The sequence shown here is derived from an EMBL/GenBank/DDBJ whole genome shotgun (WGS) entry which is preliminary data.</text>
</comment>
<evidence type="ECO:0000256" key="5">
    <source>
        <dbReference type="ARBA" id="ARBA00023242"/>
    </source>
</evidence>
<dbReference type="InterPro" id="IPR008906">
    <property type="entry name" value="HATC_C_dom"/>
</dbReference>
<organism evidence="8 9">
    <name type="scientific">Ramazzottius varieornatus</name>
    <name type="common">Water bear</name>
    <name type="synonym">Tardigrade</name>
    <dbReference type="NCBI Taxonomy" id="947166"/>
    <lineage>
        <taxon>Eukaryota</taxon>
        <taxon>Metazoa</taxon>
        <taxon>Ecdysozoa</taxon>
        <taxon>Tardigrada</taxon>
        <taxon>Eutardigrada</taxon>
        <taxon>Parachela</taxon>
        <taxon>Hypsibioidea</taxon>
        <taxon>Ramazzottiidae</taxon>
        <taxon>Ramazzottius</taxon>
    </lineage>
</organism>
<evidence type="ECO:0000256" key="6">
    <source>
        <dbReference type="SAM" id="MobiDB-lite"/>
    </source>
</evidence>
<dbReference type="OrthoDB" id="6409861at2759"/>
<dbReference type="InterPro" id="IPR052035">
    <property type="entry name" value="ZnF_BED_domain_contain"/>
</dbReference>
<dbReference type="GO" id="GO:0005634">
    <property type="term" value="C:nucleus"/>
    <property type="evidence" value="ECO:0007669"/>
    <property type="project" value="UniProtKB-SubCell"/>
</dbReference>
<dbReference type="GO" id="GO:0008270">
    <property type="term" value="F:zinc ion binding"/>
    <property type="evidence" value="ECO:0007669"/>
    <property type="project" value="UniProtKB-KW"/>
</dbReference>
<dbReference type="Pfam" id="PF05699">
    <property type="entry name" value="Dimer_Tnp_hAT"/>
    <property type="match status" value="1"/>
</dbReference>
<dbReference type="InterPro" id="IPR012337">
    <property type="entry name" value="RNaseH-like_sf"/>
</dbReference>
<dbReference type="SUPFAM" id="SSF53098">
    <property type="entry name" value="Ribonuclease H-like"/>
    <property type="match status" value="1"/>
</dbReference>
<proteinExistence type="predicted"/>
<keyword evidence="9" id="KW-1185">Reference proteome</keyword>
<comment type="subcellular location">
    <subcellularLocation>
        <location evidence="1">Nucleus</location>
    </subcellularLocation>
</comment>
<dbReference type="EMBL" id="BDGG01000002">
    <property type="protein sequence ID" value="GAU91805.1"/>
    <property type="molecule type" value="Genomic_DNA"/>
</dbReference>
<evidence type="ECO:0000256" key="2">
    <source>
        <dbReference type="ARBA" id="ARBA00022723"/>
    </source>
</evidence>
<keyword evidence="4" id="KW-0862">Zinc</keyword>
<evidence type="ECO:0000256" key="3">
    <source>
        <dbReference type="ARBA" id="ARBA00022771"/>
    </source>
</evidence>
<feature type="region of interest" description="Disordered" evidence="6">
    <location>
        <begin position="20"/>
        <end position="40"/>
    </location>
</feature>
<evidence type="ECO:0000256" key="1">
    <source>
        <dbReference type="ARBA" id="ARBA00004123"/>
    </source>
</evidence>
<name>A0A1D1UTK6_RAMVA</name>
<evidence type="ECO:0000256" key="4">
    <source>
        <dbReference type="ARBA" id="ARBA00022833"/>
    </source>
</evidence>
<keyword evidence="5" id="KW-0539">Nucleus</keyword>
<gene>
    <name evidence="8" type="primary">RvY_03994-1</name>
    <name evidence="8" type="synonym">RvY_03994.1</name>
    <name evidence="8" type="ORF">RvY_03994</name>
</gene>